<dbReference type="Proteomes" id="UP001211015">
    <property type="component" value="Unassembled WGS sequence"/>
</dbReference>
<keyword evidence="2 6" id="KW-0489">Methyltransferase</keyword>
<reference evidence="6" key="1">
    <citation type="submission" date="2023-01" db="EMBL/GenBank/DDBJ databases">
        <title>Human gut microbiome strain richness.</title>
        <authorList>
            <person name="Chen-Liaw A."/>
        </authorList>
    </citation>
    <scope>NUCLEOTIDE SEQUENCE</scope>
    <source>
        <strain evidence="6">1001275st1_F4_1001275B_160808</strain>
    </source>
</reference>
<dbReference type="GO" id="GO:0009007">
    <property type="term" value="F:site-specific DNA-methyltransferase (adenine-specific) activity"/>
    <property type="evidence" value="ECO:0007669"/>
    <property type="project" value="UniProtKB-EC"/>
</dbReference>
<sequence>MSTNIRTVHYLGSKVRMLDSIKEYIDELNINNGRICDLFCGSAVVSEFLLQYYDVIAVDIQNYSKIYCEARLSDEEINIDSNELVACIKNEKSRIINISDFEPIIQYESECMEALINGECDALYEIIEKGSLYSYLNDLPYSEEKLSNDLETVFAKVKSNLKDKANSSDSTITRYYGGLYFSFKQAIDIDSIATFAFTQDEALKNKILAALMGATTDVVNTVGKQFAQPLKVRKNDGTLKYNLSKKIITDRNIDVFEQFKNWMEYYLDRPKSNHHFNAICDDYENVLKNLKPGDVEVIYADPPYTRYHYSRYYHILETICLHDTPAISTTFPNGKGGISRAIYRNDRHQSPFCIKSKAPKAFDTLFKYAHKAQASIVLSYSPFDSSSGATPRLLSINEIVEIASRYYQNVYVESPGQFMHSRFNKLDNNYEINYNAEKLIICRK</sequence>
<comment type="catalytic activity">
    <reaction evidence="5">
        <text>a 2'-deoxyadenosine in DNA + S-adenosyl-L-methionine = an N(6)-methyl-2'-deoxyadenosine in DNA + S-adenosyl-L-homocysteine + H(+)</text>
        <dbReference type="Rhea" id="RHEA:15197"/>
        <dbReference type="Rhea" id="RHEA-COMP:12418"/>
        <dbReference type="Rhea" id="RHEA-COMP:12419"/>
        <dbReference type="ChEBI" id="CHEBI:15378"/>
        <dbReference type="ChEBI" id="CHEBI:57856"/>
        <dbReference type="ChEBI" id="CHEBI:59789"/>
        <dbReference type="ChEBI" id="CHEBI:90615"/>
        <dbReference type="ChEBI" id="CHEBI:90616"/>
        <dbReference type="EC" id="2.1.1.72"/>
    </reaction>
</comment>
<evidence type="ECO:0000256" key="2">
    <source>
        <dbReference type="ARBA" id="ARBA00022603"/>
    </source>
</evidence>
<proteinExistence type="predicted"/>
<name>A0AAW6E2W9_9FIRM</name>
<dbReference type="RefSeq" id="WP_272111617.1">
    <property type="nucleotide sequence ID" value="NZ_JADNGL010000001.1"/>
</dbReference>
<evidence type="ECO:0000313" key="7">
    <source>
        <dbReference type="Proteomes" id="UP001211015"/>
    </source>
</evidence>
<dbReference type="InterPro" id="IPR002052">
    <property type="entry name" value="DNA_methylase_N6_adenine_CS"/>
</dbReference>
<accession>A0AAW6E2W9</accession>
<keyword evidence="4" id="KW-0949">S-adenosyl-L-methionine</keyword>
<evidence type="ECO:0000256" key="4">
    <source>
        <dbReference type="ARBA" id="ARBA00022691"/>
    </source>
</evidence>
<dbReference type="SUPFAM" id="SSF53335">
    <property type="entry name" value="S-adenosyl-L-methionine-dependent methyltransferases"/>
    <property type="match status" value="1"/>
</dbReference>
<evidence type="ECO:0000256" key="5">
    <source>
        <dbReference type="ARBA" id="ARBA00047942"/>
    </source>
</evidence>
<evidence type="ECO:0000313" key="6">
    <source>
        <dbReference type="EMBL" id="MDB8744078.1"/>
    </source>
</evidence>
<gene>
    <name evidence="6" type="ORF">PNU62_03505</name>
</gene>
<organism evidence="6 7">
    <name type="scientific">Ruminococcus bicirculans</name>
    <name type="common">ex Wegman et al. 2014</name>
    <dbReference type="NCBI Taxonomy" id="1160721"/>
    <lineage>
        <taxon>Bacteria</taxon>
        <taxon>Bacillati</taxon>
        <taxon>Bacillota</taxon>
        <taxon>Clostridia</taxon>
        <taxon>Eubacteriales</taxon>
        <taxon>Oscillospiraceae</taxon>
        <taxon>Ruminococcus</taxon>
    </lineage>
</organism>
<dbReference type="GO" id="GO:0009307">
    <property type="term" value="P:DNA restriction-modification system"/>
    <property type="evidence" value="ECO:0007669"/>
    <property type="project" value="InterPro"/>
</dbReference>
<evidence type="ECO:0000256" key="3">
    <source>
        <dbReference type="ARBA" id="ARBA00022679"/>
    </source>
</evidence>
<dbReference type="GO" id="GO:0003676">
    <property type="term" value="F:nucleic acid binding"/>
    <property type="evidence" value="ECO:0007669"/>
    <property type="project" value="InterPro"/>
</dbReference>
<dbReference type="InterPro" id="IPR012327">
    <property type="entry name" value="MeTrfase_D12"/>
</dbReference>
<dbReference type="GO" id="GO:0032259">
    <property type="term" value="P:methylation"/>
    <property type="evidence" value="ECO:0007669"/>
    <property type="project" value="UniProtKB-KW"/>
</dbReference>
<dbReference type="Gene3D" id="3.40.50.150">
    <property type="entry name" value="Vaccinia Virus protein VP39"/>
    <property type="match status" value="1"/>
</dbReference>
<dbReference type="EC" id="2.1.1.72" evidence="1"/>
<keyword evidence="3" id="KW-0808">Transferase</keyword>
<dbReference type="EMBL" id="JAQMLV010000003">
    <property type="protein sequence ID" value="MDB8744078.1"/>
    <property type="molecule type" value="Genomic_DNA"/>
</dbReference>
<protein>
    <recommendedName>
        <fullName evidence="1">site-specific DNA-methyltransferase (adenine-specific)</fullName>
        <ecNumber evidence="1">2.1.1.72</ecNumber>
    </recommendedName>
</protein>
<comment type="caution">
    <text evidence="6">The sequence shown here is derived from an EMBL/GenBank/DDBJ whole genome shotgun (WGS) entry which is preliminary data.</text>
</comment>
<dbReference type="AlphaFoldDB" id="A0AAW6E2W9"/>
<dbReference type="PROSITE" id="PS00092">
    <property type="entry name" value="N6_MTASE"/>
    <property type="match status" value="1"/>
</dbReference>
<evidence type="ECO:0000256" key="1">
    <source>
        <dbReference type="ARBA" id="ARBA00011900"/>
    </source>
</evidence>
<dbReference type="Pfam" id="PF02086">
    <property type="entry name" value="MethyltransfD12"/>
    <property type="match status" value="1"/>
</dbReference>
<dbReference type="InterPro" id="IPR029063">
    <property type="entry name" value="SAM-dependent_MTases_sf"/>
</dbReference>